<dbReference type="KEGG" id="aot:AcetOri_orf00303p"/>
<reference evidence="1 2" key="1">
    <citation type="submission" date="2018-02" db="EMBL/GenBank/DDBJ databases">
        <title>Acetobacter orientalis genome.</title>
        <authorList>
            <person name="Nakashima N."/>
            <person name="Tamura T."/>
        </authorList>
    </citation>
    <scope>NUCLEOTIDE SEQUENCE [LARGE SCALE GENOMIC DNA]</scope>
    <source>
        <strain evidence="1 2">FAN1</strain>
        <plasmid evidence="2">paof1 fan1 dna</plasmid>
    </source>
</reference>
<organism evidence="1 2">
    <name type="scientific">Acetobacter orientalis</name>
    <dbReference type="NCBI Taxonomy" id="146474"/>
    <lineage>
        <taxon>Bacteria</taxon>
        <taxon>Pseudomonadati</taxon>
        <taxon>Pseudomonadota</taxon>
        <taxon>Alphaproteobacteria</taxon>
        <taxon>Acetobacterales</taxon>
        <taxon>Acetobacteraceae</taxon>
        <taxon>Acetobacter</taxon>
    </lineage>
</organism>
<dbReference type="AlphaFoldDB" id="A0A2Z5ZMW8"/>
<dbReference type="Proteomes" id="UP000270034">
    <property type="component" value="Plasmid pAOF1"/>
</dbReference>
<proteinExistence type="predicted"/>
<evidence type="ECO:0000313" key="2">
    <source>
        <dbReference type="Proteomes" id="UP000270034"/>
    </source>
</evidence>
<protein>
    <submittedName>
        <fullName evidence="1">Uncharacterized protein</fullName>
    </submittedName>
</protein>
<sequence length="41" mass="4875">MHNEILSADISCRFFYIDLEKNIYHRNNVIFREVLPSAFSA</sequence>
<dbReference type="EMBL" id="AP018516">
    <property type="protein sequence ID" value="BBC81906.1"/>
    <property type="molecule type" value="Genomic_DNA"/>
</dbReference>
<geneLocation type="plasmid" evidence="2">
    <name>paof1 fan1 dna</name>
</geneLocation>
<keyword evidence="1" id="KW-0614">Plasmid</keyword>
<accession>A0A2Z5ZMW8</accession>
<name>A0A2Z5ZMW8_9PROT</name>
<gene>
    <name evidence="1" type="ORF">AcetOrient_orf00303p</name>
</gene>
<evidence type="ECO:0000313" key="1">
    <source>
        <dbReference type="EMBL" id="BBC81906.1"/>
    </source>
</evidence>